<evidence type="ECO:0000313" key="2">
    <source>
        <dbReference type="EMBL" id="SIT00672.1"/>
    </source>
</evidence>
<gene>
    <name evidence="2" type="ORF">SAMN05421761_11173</name>
</gene>
<feature type="transmembrane region" description="Helical" evidence="1">
    <location>
        <begin position="12"/>
        <end position="29"/>
    </location>
</feature>
<keyword evidence="3" id="KW-1185">Reference proteome</keyword>
<reference evidence="3" key="1">
    <citation type="submission" date="2017-01" db="EMBL/GenBank/DDBJ databases">
        <authorList>
            <person name="Varghese N."/>
            <person name="Submissions S."/>
        </authorList>
    </citation>
    <scope>NUCLEOTIDE SEQUENCE [LARGE SCALE GENOMIC DNA]</scope>
    <source>
        <strain evidence="3">DSM 46698</strain>
    </source>
</reference>
<evidence type="ECO:0000256" key="1">
    <source>
        <dbReference type="SAM" id="Phobius"/>
    </source>
</evidence>
<dbReference type="EMBL" id="FTOP01000011">
    <property type="protein sequence ID" value="SIT00672.1"/>
    <property type="molecule type" value="Genomic_DNA"/>
</dbReference>
<proteinExistence type="predicted"/>
<dbReference type="AlphaFoldDB" id="A0A1N7NQU8"/>
<protein>
    <submittedName>
        <fullName evidence="2">Uncharacterized protein</fullName>
    </submittedName>
</protein>
<keyword evidence="1" id="KW-1133">Transmembrane helix</keyword>
<keyword evidence="1" id="KW-0812">Transmembrane</keyword>
<name>A0A1N7NQU8_9BACT</name>
<organism evidence="2 3">
    <name type="scientific">Belliella pelovolcani</name>
    <dbReference type="NCBI Taxonomy" id="529505"/>
    <lineage>
        <taxon>Bacteria</taxon>
        <taxon>Pseudomonadati</taxon>
        <taxon>Bacteroidota</taxon>
        <taxon>Cytophagia</taxon>
        <taxon>Cytophagales</taxon>
        <taxon>Cyclobacteriaceae</taxon>
        <taxon>Belliella</taxon>
    </lineage>
</organism>
<sequence length="33" mass="4033">MDDKVNWNKWYWLLIIALAVLIGLFYWLTQAFS</sequence>
<evidence type="ECO:0000313" key="3">
    <source>
        <dbReference type="Proteomes" id="UP000186026"/>
    </source>
</evidence>
<dbReference type="Proteomes" id="UP000186026">
    <property type="component" value="Unassembled WGS sequence"/>
</dbReference>
<keyword evidence="1" id="KW-0472">Membrane</keyword>
<accession>A0A1N7NQU8</accession>